<evidence type="ECO:0000256" key="2">
    <source>
        <dbReference type="ARBA" id="ARBA00022679"/>
    </source>
</evidence>
<dbReference type="InterPro" id="IPR051199">
    <property type="entry name" value="LPS_LOS_Heptosyltrfase"/>
</dbReference>
<name>A0A532UZX3_UNCL8</name>
<accession>A0A532UZX3</accession>
<dbReference type="EMBL" id="NJBN01000005">
    <property type="protein sequence ID" value="TKJ40277.1"/>
    <property type="molecule type" value="Genomic_DNA"/>
</dbReference>
<reference evidence="3 4" key="1">
    <citation type="submission" date="2017-06" db="EMBL/GenBank/DDBJ databases">
        <title>Novel microbial phyla capable of carbon fixation and sulfur reduction in deep-sea sediments.</title>
        <authorList>
            <person name="Huang J."/>
            <person name="Baker B."/>
            <person name="Wang Y."/>
        </authorList>
    </citation>
    <scope>NUCLEOTIDE SEQUENCE [LARGE SCALE GENOMIC DNA]</scope>
    <source>
        <strain evidence="3">B3_LCP</strain>
    </source>
</reference>
<organism evidence="3 4">
    <name type="scientific">candidate division LCP-89 bacterium B3_LCP</name>
    <dbReference type="NCBI Taxonomy" id="2012998"/>
    <lineage>
        <taxon>Bacteria</taxon>
        <taxon>Pseudomonadati</taxon>
        <taxon>Bacteria division LCP-89</taxon>
    </lineage>
</organism>
<keyword evidence="2" id="KW-0808">Transferase</keyword>
<dbReference type="SUPFAM" id="SSF53756">
    <property type="entry name" value="UDP-Glycosyltransferase/glycogen phosphorylase"/>
    <property type="match status" value="1"/>
</dbReference>
<proteinExistence type="predicted"/>
<dbReference type="GO" id="GO:0009244">
    <property type="term" value="P:lipopolysaccharide core region biosynthetic process"/>
    <property type="evidence" value="ECO:0007669"/>
    <property type="project" value="TreeGrafter"/>
</dbReference>
<evidence type="ECO:0008006" key="5">
    <source>
        <dbReference type="Google" id="ProtNLM"/>
    </source>
</evidence>
<dbReference type="AlphaFoldDB" id="A0A532UZX3"/>
<dbReference type="Proteomes" id="UP000319619">
    <property type="component" value="Unassembled WGS sequence"/>
</dbReference>
<dbReference type="GO" id="GO:0005829">
    <property type="term" value="C:cytosol"/>
    <property type="evidence" value="ECO:0007669"/>
    <property type="project" value="TreeGrafter"/>
</dbReference>
<dbReference type="PANTHER" id="PTHR30160:SF1">
    <property type="entry name" value="LIPOPOLYSACCHARIDE 1,2-N-ACETYLGLUCOSAMINETRANSFERASE-RELATED"/>
    <property type="match status" value="1"/>
</dbReference>
<dbReference type="PANTHER" id="PTHR30160">
    <property type="entry name" value="TETRAACYLDISACCHARIDE 4'-KINASE-RELATED"/>
    <property type="match status" value="1"/>
</dbReference>
<gene>
    <name evidence="3" type="ORF">CEE37_08090</name>
</gene>
<comment type="caution">
    <text evidence="3">The sequence shown here is derived from an EMBL/GenBank/DDBJ whole genome shotgun (WGS) entry which is preliminary data.</text>
</comment>
<evidence type="ECO:0000313" key="4">
    <source>
        <dbReference type="Proteomes" id="UP000319619"/>
    </source>
</evidence>
<dbReference type="Pfam" id="PF01075">
    <property type="entry name" value="Glyco_transf_9"/>
    <property type="match status" value="1"/>
</dbReference>
<evidence type="ECO:0000256" key="1">
    <source>
        <dbReference type="ARBA" id="ARBA00022676"/>
    </source>
</evidence>
<evidence type="ECO:0000313" key="3">
    <source>
        <dbReference type="EMBL" id="TKJ40277.1"/>
    </source>
</evidence>
<dbReference type="Gene3D" id="3.40.50.2000">
    <property type="entry name" value="Glycogen Phosphorylase B"/>
    <property type="match status" value="2"/>
</dbReference>
<keyword evidence="1" id="KW-0328">Glycosyltransferase</keyword>
<dbReference type="InterPro" id="IPR002201">
    <property type="entry name" value="Glyco_trans_9"/>
</dbReference>
<sequence length="497" mass="55573">MMSESQSAHSQERTTICQLARLGDLVQMLPLINRLKSYFKINLICDNIVEDWAEQLPGIDGVHTIDTCLWRKIATEEDLNVPQVIQKLHADIQAISNLASCSVFSLNDHPVCDIISSIVRSEDPYGWVNHRLILLRSYLRAIAKAREWNRIHLSDLWGYLAGCPKTELTDYRLSEPKERRGRIPLINQFEMNPQRQTWAFIVGSGGKARRIDPKVFANWWKGVPEDIRPNCVLVGGKAEKELARRFLNASHPLAERVVNLVGELSPAELLALFRTVDLVIGVDTGPLHWAAAVGTRVLGIYFGDAGLHDTGPLGNDHLILTPDCNDYPCNALLAEQCGYKCLTTYAASGSISGLLSSLARSDTIRDDYRFGVGLQLFRSKRTKEGQSYQLLGIRKSVPEIDAFTTIVRTIFNLSEPTHLLDNRMYGLPDIEPSDIHKNILKSWSAAAADLQLPRTIPNDKVTRAKEKARQILEPICVDLIGGREMITPKEAAKCASY</sequence>
<protein>
    <recommendedName>
        <fullName evidence="5">Glycosyl transferase</fullName>
    </recommendedName>
</protein>
<dbReference type="GO" id="GO:0008713">
    <property type="term" value="F:ADP-heptose-lipopolysaccharide heptosyltransferase activity"/>
    <property type="evidence" value="ECO:0007669"/>
    <property type="project" value="TreeGrafter"/>
</dbReference>
<dbReference type="CDD" id="cd03789">
    <property type="entry name" value="GT9_LPS_heptosyltransferase"/>
    <property type="match status" value="1"/>
</dbReference>